<dbReference type="PANTHER" id="PTHR12276:SF115">
    <property type="entry name" value="FI19443P1"/>
    <property type="match status" value="1"/>
</dbReference>
<name>A0A6P6YK00_DERPT</name>
<dbReference type="CTD" id="38846"/>
<evidence type="ECO:0000313" key="8">
    <source>
        <dbReference type="RefSeq" id="XP_027205547.1"/>
    </source>
</evidence>
<dbReference type="GO" id="GO:0030276">
    <property type="term" value="F:clathrin binding"/>
    <property type="evidence" value="ECO:0007669"/>
    <property type="project" value="TreeGrafter"/>
</dbReference>
<dbReference type="OMA" id="YLIKCGS"/>
<keyword evidence="5" id="KW-0677">Repeat</keyword>
<comment type="similarity">
    <text evidence="2">Belongs to the epsin family.</text>
</comment>
<dbReference type="InterPro" id="IPR013809">
    <property type="entry name" value="ENTH"/>
</dbReference>
<evidence type="ECO:0000256" key="4">
    <source>
        <dbReference type="ARBA" id="ARBA00022553"/>
    </source>
</evidence>
<evidence type="ECO:0000256" key="5">
    <source>
        <dbReference type="ARBA" id="ARBA00022737"/>
    </source>
</evidence>
<dbReference type="SUPFAM" id="SSF48464">
    <property type="entry name" value="ENTH/VHS domain"/>
    <property type="match status" value="1"/>
</dbReference>
<sequence>MANMLNVQEIRRNVINVVKNYSDAQVKVRKATSNEPWGPSATLMAEIADLTYNVVAFSEIMQIIWKRLNDHGKNWRHVYKALLLLEYLIKTGSEKVAQQCRDNLFAIQTLKDFQYVEDNKDQGLSIREKSKLLVNLLKDEEKLKVERSRALKAKERFSQSMSYMGERSGGISGDNAGGEQTFRASTSFPESLSQSEAAARALNSELESARPQTAGEEKLQLELALAMSKEEAEQEERLRKNDDLRLKLALEESEKNRMKSGEAGGEFPHKSAVDELLSLATGPSTSCDPWSSTPTPVATTTNTASLSQSSTLAAASLLPSPPINNKSHRITNHHHNHNDPWSTPPPTTSNSMDFDAIKPSSTTSSAFDDPWAAPSSAAVPSAPIIASNDPWSLNSTTGDGTNVAQNDPWNLSSSVTNDKKSSFEDVLSEPVKQSMSNVSTNPVRRTPESFLGPNSNLVNLDALVSSNKVQNSTSPNNNPFASVLPPQPVINPFQANKPSQPTINELRAQTQQGGMLIGGSSPILISSSSLSSSPPSMFQQQATPSLYPQLPTLSSSLTTTNSSGINGQQNSVWGNSSSVQSSAFTLSSPNNPFAM</sequence>
<dbReference type="InParanoid" id="A0A6P6YK00"/>
<dbReference type="InterPro" id="IPR008942">
    <property type="entry name" value="ENTH_VHS"/>
</dbReference>
<dbReference type="CDD" id="cd16990">
    <property type="entry name" value="ENTH_Epsin"/>
    <property type="match status" value="1"/>
</dbReference>
<dbReference type="GO" id="GO:0005886">
    <property type="term" value="C:plasma membrane"/>
    <property type="evidence" value="ECO:0007669"/>
    <property type="project" value="TreeGrafter"/>
</dbReference>
<keyword evidence="4" id="KW-0597">Phosphoprotein</keyword>
<dbReference type="Pfam" id="PF01417">
    <property type="entry name" value="ENTH"/>
    <property type="match status" value="1"/>
</dbReference>
<keyword evidence="6" id="KW-0446">Lipid-binding</keyword>
<evidence type="ECO:0000256" key="2">
    <source>
        <dbReference type="ARBA" id="ARBA00010130"/>
    </source>
</evidence>
<dbReference type="OrthoDB" id="4033880at2759"/>
<evidence type="ECO:0000256" key="6">
    <source>
        <dbReference type="ARBA" id="ARBA00023121"/>
    </source>
</evidence>
<gene>
    <name evidence="8" type="primary">LOC113799155</name>
</gene>
<reference evidence="8" key="1">
    <citation type="submission" date="2025-08" db="UniProtKB">
        <authorList>
            <consortium name="RefSeq"/>
        </authorList>
    </citation>
    <scope>IDENTIFICATION</scope>
    <source>
        <strain evidence="8">Airmid</strain>
    </source>
</reference>
<organism evidence="7 8">
    <name type="scientific">Dermatophagoides pteronyssinus</name>
    <name type="common">European house dust mite</name>
    <dbReference type="NCBI Taxonomy" id="6956"/>
    <lineage>
        <taxon>Eukaryota</taxon>
        <taxon>Metazoa</taxon>
        <taxon>Ecdysozoa</taxon>
        <taxon>Arthropoda</taxon>
        <taxon>Chelicerata</taxon>
        <taxon>Arachnida</taxon>
        <taxon>Acari</taxon>
        <taxon>Acariformes</taxon>
        <taxon>Sarcoptiformes</taxon>
        <taxon>Astigmata</taxon>
        <taxon>Psoroptidia</taxon>
        <taxon>Analgoidea</taxon>
        <taxon>Pyroglyphidae</taxon>
        <taxon>Dermatophagoidinae</taxon>
        <taxon>Dermatophagoides</taxon>
    </lineage>
</organism>
<dbReference type="SMART" id="SM00726">
    <property type="entry name" value="UIM"/>
    <property type="match status" value="2"/>
</dbReference>
<dbReference type="InterPro" id="IPR003903">
    <property type="entry name" value="UIM_dom"/>
</dbReference>
<keyword evidence="7" id="KW-1185">Reference proteome</keyword>
<proteinExistence type="inferred from homology"/>
<evidence type="ECO:0000313" key="7">
    <source>
        <dbReference type="Proteomes" id="UP000515146"/>
    </source>
</evidence>
<dbReference type="RefSeq" id="XP_027205547.1">
    <property type="nucleotide sequence ID" value="XM_027349746.1"/>
</dbReference>
<accession>A0A6P6YK00</accession>
<dbReference type="AlphaFoldDB" id="A0A6P6YK00"/>
<protein>
    <submittedName>
        <fullName evidence="8">Epsin-2-like</fullName>
    </submittedName>
</protein>
<comment type="subcellular location">
    <subcellularLocation>
        <location evidence="1">Cytoplasm</location>
    </subcellularLocation>
</comment>
<dbReference type="Gene3D" id="1.25.40.90">
    <property type="match status" value="1"/>
</dbReference>
<dbReference type="PANTHER" id="PTHR12276">
    <property type="entry name" value="EPSIN/ENT-RELATED"/>
    <property type="match status" value="1"/>
</dbReference>
<evidence type="ECO:0000256" key="3">
    <source>
        <dbReference type="ARBA" id="ARBA00022490"/>
    </source>
</evidence>
<dbReference type="FunCoup" id="A0A6P6YK00">
    <property type="interactions" value="350"/>
</dbReference>
<dbReference type="GO" id="GO:0005768">
    <property type="term" value="C:endosome"/>
    <property type="evidence" value="ECO:0007669"/>
    <property type="project" value="TreeGrafter"/>
</dbReference>
<dbReference type="Proteomes" id="UP000515146">
    <property type="component" value="Unplaced"/>
</dbReference>
<dbReference type="PROSITE" id="PS50330">
    <property type="entry name" value="UIM"/>
    <property type="match status" value="1"/>
</dbReference>
<keyword evidence="3" id="KW-0963">Cytoplasm</keyword>
<dbReference type="GO" id="GO:0006897">
    <property type="term" value="P:endocytosis"/>
    <property type="evidence" value="ECO:0007669"/>
    <property type="project" value="TreeGrafter"/>
</dbReference>
<dbReference type="PROSITE" id="PS50942">
    <property type="entry name" value="ENTH"/>
    <property type="match status" value="1"/>
</dbReference>
<dbReference type="FunFam" id="1.25.40.90:FF:000002">
    <property type="entry name" value="epsin-2 isoform X1"/>
    <property type="match status" value="1"/>
</dbReference>
<dbReference type="GO" id="GO:0030125">
    <property type="term" value="C:clathrin vesicle coat"/>
    <property type="evidence" value="ECO:0007669"/>
    <property type="project" value="TreeGrafter"/>
</dbReference>
<dbReference type="SMART" id="SM00273">
    <property type="entry name" value="ENTH"/>
    <property type="match status" value="1"/>
</dbReference>
<dbReference type="KEGG" id="dpte:113799155"/>
<evidence type="ECO:0000256" key="1">
    <source>
        <dbReference type="ARBA" id="ARBA00004496"/>
    </source>
</evidence>
<dbReference type="GO" id="GO:0005543">
    <property type="term" value="F:phospholipid binding"/>
    <property type="evidence" value="ECO:0007669"/>
    <property type="project" value="TreeGrafter"/>
</dbReference>